<comment type="similarity">
    <text evidence="10">Belongs to the ELO family.</text>
</comment>
<evidence type="ECO:0000256" key="4">
    <source>
        <dbReference type="ARBA" id="ARBA00022692"/>
    </source>
</evidence>
<dbReference type="EMBL" id="CH902617">
    <property type="protein sequence ID" value="EDV42161.1"/>
    <property type="molecule type" value="Genomic_DNA"/>
</dbReference>
<feature type="transmembrane region" description="Helical" evidence="10">
    <location>
        <begin position="28"/>
        <end position="47"/>
    </location>
</feature>
<dbReference type="PhylomeDB" id="B3M1D4"/>
<feature type="transmembrane region" description="Helical" evidence="10">
    <location>
        <begin position="235"/>
        <end position="253"/>
    </location>
</feature>
<dbReference type="PROSITE" id="PS01188">
    <property type="entry name" value="ELO"/>
    <property type="match status" value="1"/>
</dbReference>
<keyword evidence="12" id="KW-1185">Reference proteome</keyword>
<dbReference type="GO" id="GO:0005789">
    <property type="term" value="C:endoplasmic reticulum membrane"/>
    <property type="evidence" value="ECO:0007669"/>
    <property type="project" value="TreeGrafter"/>
</dbReference>
<dbReference type="InterPro" id="IPR030457">
    <property type="entry name" value="ELO_CS"/>
</dbReference>
<evidence type="ECO:0000256" key="7">
    <source>
        <dbReference type="ARBA" id="ARBA00023098"/>
    </source>
</evidence>
<dbReference type="OMA" id="HIFHHAF"/>
<reference evidence="11 12" key="1">
    <citation type="journal article" date="2007" name="Nature">
        <title>Evolution of genes and genomes on the Drosophila phylogeny.</title>
        <authorList>
            <consortium name="Drosophila 12 Genomes Consortium"/>
            <person name="Clark A.G."/>
            <person name="Eisen M.B."/>
            <person name="Smith D.R."/>
            <person name="Bergman C.M."/>
            <person name="Oliver B."/>
            <person name="Markow T.A."/>
            <person name="Kaufman T.C."/>
            <person name="Kellis M."/>
            <person name="Gelbart W."/>
            <person name="Iyer V.N."/>
            <person name="Pollard D.A."/>
            <person name="Sackton T.B."/>
            <person name="Larracuente A.M."/>
            <person name="Singh N.D."/>
            <person name="Abad J.P."/>
            <person name="Abt D.N."/>
            <person name="Adryan B."/>
            <person name="Aguade M."/>
            <person name="Akashi H."/>
            <person name="Anderson W.W."/>
            <person name="Aquadro C.F."/>
            <person name="Ardell D.H."/>
            <person name="Arguello R."/>
            <person name="Artieri C.G."/>
            <person name="Barbash D.A."/>
            <person name="Barker D."/>
            <person name="Barsanti P."/>
            <person name="Batterham P."/>
            <person name="Batzoglou S."/>
            <person name="Begun D."/>
            <person name="Bhutkar A."/>
            <person name="Blanco E."/>
            <person name="Bosak S.A."/>
            <person name="Bradley R.K."/>
            <person name="Brand A.D."/>
            <person name="Brent M.R."/>
            <person name="Brooks A.N."/>
            <person name="Brown R.H."/>
            <person name="Butlin R.K."/>
            <person name="Caggese C."/>
            <person name="Calvi B.R."/>
            <person name="Bernardo de Carvalho A."/>
            <person name="Caspi A."/>
            <person name="Castrezana S."/>
            <person name="Celniker S.E."/>
            <person name="Chang J.L."/>
            <person name="Chapple C."/>
            <person name="Chatterji S."/>
            <person name="Chinwalla A."/>
            <person name="Civetta A."/>
            <person name="Clifton S.W."/>
            <person name="Comeron J.M."/>
            <person name="Costello J.C."/>
            <person name="Coyne J.A."/>
            <person name="Daub J."/>
            <person name="David R.G."/>
            <person name="Delcher A.L."/>
            <person name="Delehaunty K."/>
            <person name="Do C.B."/>
            <person name="Ebling H."/>
            <person name="Edwards K."/>
            <person name="Eickbush T."/>
            <person name="Evans J.D."/>
            <person name="Filipski A."/>
            <person name="Findeiss S."/>
            <person name="Freyhult E."/>
            <person name="Fulton L."/>
            <person name="Fulton R."/>
            <person name="Garcia A.C."/>
            <person name="Gardiner A."/>
            <person name="Garfield D.A."/>
            <person name="Garvin B.E."/>
            <person name="Gibson G."/>
            <person name="Gilbert D."/>
            <person name="Gnerre S."/>
            <person name="Godfrey J."/>
            <person name="Good R."/>
            <person name="Gotea V."/>
            <person name="Gravely B."/>
            <person name="Greenberg A.J."/>
            <person name="Griffiths-Jones S."/>
            <person name="Gross S."/>
            <person name="Guigo R."/>
            <person name="Gustafson E.A."/>
            <person name="Haerty W."/>
            <person name="Hahn M.W."/>
            <person name="Halligan D.L."/>
            <person name="Halpern A.L."/>
            <person name="Halter G.M."/>
            <person name="Han M.V."/>
            <person name="Heger A."/>
            <person name="Hillier L."/>
            <person name="Hinrichs A.S."/>
            <person name="Holmes I."/>
            <person name="Hoskins R.A."/>
            <person name="Hubisz M.J."/>
            <person name="Hultmark D."/>
            <person name="Huntley M.A."/>
            <person name="Jaffe D.B."/>
            <person name="Jagadeeshan S."/>
            <person name="Jeck W.R."/>
            <person name="Johnson J."/>
            <person name="Jones C.D."/>
            <person name="Jordan W.C."/>
            <person name="Karpen G.H."/>
            <person name="Kataoka E."/>
            <person name="Keightley P.D."/>
            <person name="Kheradpour P."/>
            <person name="Kirkness E.F."/>
            <person name="Koerich L.B."/>
            <person name="Kristiansen K."/>
            <person name="Kudrna D."/>
            <person name="Kulathinal R.J."/>
            <person name="Kumar S."/>
            <person name="Kwok R."/>
            <person name="Lander E."/>
            <person name="Langley C.H."/>
            <person name="Lapoint R."/>
            <person name="Lazzaro B.P."/>
            <person name="Lee S.J."/>
            <person name="Levesque L."/>
            <person name="Li R."/>
            <person name="Lin C.F."/>
            <person name="Lin M.F."/>
            <person name="Lindblad-Toh K."/>
            <person name="Llopart A."/>
            <person name="Long M."/>
            <person name="Low L."/>
            <person name="Lozovsky E."/>
            <person name="Lu J."/>
            <person name="Luo M."/>
            <person name="Machado C.A."/>
            <person name="Makalowski W."/>
            <person name="Marzo M."/>
            <person name="Matsuda M."/>
            <person name="Matzkin L."/>
            <person name="McAllister B."/>
            <person name="McBride C.S."/>
            <person name="McKernan B."/>
            <person name="McKernan K."/>
            <person name="Mendez-Lago M."/>
            <person name="Minx P."/>
            <person name="Mollenhauer M.U."/>
            <person name="Montooth K."/>
            <person name="Mount S.M."/>
            <person name="Mu X."/>
            <person name="Myers E."/>
            <person name="Negre B."/>
            <person name="Newfeld S."/>
            <person name="Nielsen R."/>
            <person name="Noor M.A."/>
            <person name="O'Grady P."/>
            <person name="Pachter L."/>
            <person name="Papaceit M."/>
            <person name="Parisi M.J."/>
            <person name="Parisi M."/>
            <person name="Parts L."/>
            <person name="Pedersen J.S."/>
            <person name="Pesole G."/>
            <person name="Phillippy A.M."/>
            <person name="Ponting C.P."/>
            <person name="Pop M."/>
            <person name="Porcelli D."/>
            <person name="Powell J.R."/>
            <person name="Prohaska S."/>
            <person name="Pruitt K."/>
            <person name="Puig M."/>
            <person name="Quesneville H."/>
            <person name="Ram K.R."/>
            <person name="Rand D."/>
            <person name="Rasmussen M.D."/>
            <person name="Reed L.K."/>
            <person name="Reenan R."/>
            <person name="Reily A."/>
            <person name="Remington K.A."/>
            <person name="Rieger T.T."/>
            <person name="Ritchie M.G."/>
            <person name="Robin C."/>
            <person name="Rogers Y.H."/>
            <person name="Rohde C."/>
            <person name="Rozas J."/>
            <person name="Rubenfield M.J."/>
            <person name="Ruiz A."/>
            <person name="Russo S."/>
            <person name="Salzberg S.L."/>
            <person name="Sanchez-Gracia A."/>
            <person name="Saranga D.J."/>
            <person name="Sato H."/>
            <person name="Schaeffer S.W."/>
            <person name="Schatz M.C."/>
            <person name="Schlenke T."/>
            <person name="Schwartz R."/>
            <person name="Segarra C."/>
            <person name="Singh R.S."/>
            <person name="Sirot L."/>
            <person name="Sirota M."/>
            <person name="Sisneros N.B."/>
            <person name="Smith C.D."/>
            <person name="Smith T.F."/>
            <person name="Spieth J."/>
            <person name="Stage D.E."/>
            <person name="Stark A."/>
            <person name="Stephan W."/>
            <person name="Strausberg R.L."/>
            <person name="Strempel S."/>
            <person name="Sturgill D."/>
            <person name="Sutton G."/>
            <person name="Sutton G.G."/>
            <person name="Tao W."/>
            <person name="Teichmann S."/>
            <person name="Tobari Y.N."/>
            <person name="Tomimura Y."/>
            <person name="Tsolas J.M."/>
            <person name="Valente V.L."/>
            <person name="Venter E."/>
            <person name="Venter J.C."/>
            <person name="Vicario S."/>
            <person name="Vieira F.G."/>
            <person name="Vilella A.J."/>
            <person name="Villasante A."/>
            <person name="Walenz B."/>
            <person name="Wang J."/>
            <person name="Wasserman M."/>
            <person name="Watts T."/>
            <person name="Wilson D."/>
            <person name="Wilson R.K."/>
            <person name="Wing R.A."/>
            <person name="Wolfner M.F."/>
            <person name="Wong A."/>
            <person name="Wong G.K."/>
            <person name="Wu C.I."/>
            <person name="Wu G."/>
            <person name="Yamamoto D."/>
            <person name="Yang H.P."/>
            <person name="Yang S.P."/>
            <person name="Yorke J.A."/>
            <person name="Yoshida K."/>
            <person name="Zdobnov E."/>
            <person name="Zhang P."/>
            <person name="Zhang Y."/>
            <person name="Zimin A.V."/>
            <person name="Baldwin J."/>
            <person name="Abdouelleil A."/>
            <person name="Abdulkadir J."/>
            <person name="Abebe A."/>
            <person name="Abera B."/>
            <person name="Abreu J."/>
            <person name="Acer S.C."/>
            <person name="Aftuck L."/>
            <person name="Alexander A."/>
            <person name="An P."/>
            <person name="Anderson E."/>
            <person name="Anderson S."/>
            <person name="Arachi H."/>
            <person name="Azer M."/>
            <person name="Bachantsang P."/>
            <person name="Barry A."/>
            <person name="Bayul T."/>
            <person name="Berlin A."/>
            <person name="Bessette D."/>
            <person name="Bloom T."/>
            <person name="Blye J."/>
            <person name="Boguslavskiy L."/>
            <person name="Bonnet C."/>
            <person name="Boukhgalter B."/>
            <person name="Bourzgui I."/>
            <person name="Brown A."/>
            <person name="Cahill P."/>
            <person name="Channer S."/>
            <person name="Cheshatsang Y."/>
            <person name="Chuda L."/>
            <person name="Citroen M."/>
            <person name="Collymore A."/>
            <person name="Cooke P."/>
            <person name="Costello M."/>
            <person name="D'Aco K."/>
            <person name="Daza R."/>
            <person name="De Haan G."/>
            <person name="DeGray S."/>
            <person name="DeMaso C."/>
            <person name="Dhargay N."/>
            <person name="Dooley K."/>
            <person name="Dooley E."/>
            <person name="Doricent M."/>
            <person name="Dorje P."/>
            <person name="Dorjee K."/>
            <person name="Dupes A."/>
            <person name="Elong R."/>
            <person name="Falk J."/>
            <person name="Farina A."/>
            <person name="Faro S."/>
            <person name="Ferguson D."/>
            <person name="Fisher S."/>
            <person name="Foley C.D."/>
            <person name="Franke A."/>
            <person name="Friedrich D."/>
            <person name="Gadbois L."/>
            <person name="Gearin G."/>
            <person name="Gearin C.R."/>
            <person name="Giannoukos G."/>
            <person name="Goode T."/>
            <person name="Graham J."/>
            <person name="Grandbois E."/>
            <person name="Grewal S."/>
            <person name="Gyaltsen K."/>
            <person name="Hafez N."/>
            <person name="Hagos B."/>
            <person name="Hall J."/>
            <person name="Henson C."/>
            <person name="Hollinger A."/>
            <person name="Honan T."/>
            <person name="Huard M.D."/>
            <person name="Hughes L."/>
            <person name="Hurhula B."/>
            <person name="Husby M.E."/>
            <person name="Kamat A."/>
            <person name="Kanga B."/>
            <person name="Kashin S."/>
            <person name="Khazanovich D."/>
            <person name="Kisner P."/>
            <person name="Lance K."/>
            <person name="Lara M."/>
            <person name="Lee W."/>
            <person name="Lennon N."/>
            <person name="Letendre F."/>
            <person name="LeVine R."/>
            <person name="Lipovsky A."/>
            <person name="Liu X."/>
            <person name="Liu J."/>
            <person name="Liu S."/>
            <person name="Lokyitsang T."/>
            <person name="Lokyitsang Y."/>
            <person name="Lubonja R."/>
            <person name="Lui A."/>
            <person name="MacDonald P."/>
            <person name="Magnisalis V."/>
            <person name="Maru K."/>
            <person name="Matthews C."/>
            <person name="McCusker W."/>
            <person name="McDonough S."/>
            <person name="Mehta T."/>
            <person name="Meldrim J."/>
            <person name="Meneus L."/>
            <person name="Mihai O."/>
            <person name="Mihalev A."/>
            <person name="Mihova T."/>
            <person name="Mittelman R."/>
            <person name="Mlenga V."/>
            <person name="Montmayeur A."/>
            <person name="Mulrain L."/>
            <person name="Navidi A."/>
            <person name="Naylor J."/>
            <person name="Negash T."/>
            <person name="Nguyen T."/>
            <person name="Nguyen N."/>
            <person name="Nicol R."/>
            <person name="Norbu C."/>
            <person name="Norbu N."/>
            <person name="Novod N."/>
            <person name="O'Neill B."/>
            <person name="Osman S."/>
            <person name="Markiewicz E."/>
            <person name="Oyono O.L."/>
            <person name="Patti C."/>
            <person name="Phunkhang P."/>
            <person name="Pierre F."/>
            <person name="Priest M."/>
            <person name="Raghuraman S."/>
            <person name="Rege F."/>
            <person name="Reyes R."/>
            <person name="Rise C."/>
            <person name="Rogov P."/>
            <person name="Ross K."/>
            <person name="Ryan E."/>
            <person name="Settipalli S."/>
            <person name="Shea T."/>
            <person name="Sherpa N."/>
            <person name="Shi L."/>
            <person name="Shih D."/>
            <person name="Sparrow T."/>
            <person name="Spaulding J."/>
            <person name="Stalker J."/>
            <person name="Stange-Thomann N."/>
            <person name="Stavropoulos S."/>
            <person name="Stone C."/>
            <person name="Strader C."/>
            <person name="Tesfaye S."/>
            <person name="Thomson T."/>
            <person name="Thoulutsang Y."/>
            <person name="Thoulutsang D."/>
            <person name="Topham K."/>
            <person name="Topping I."/>
            <person name="Tsamla T."/>
            <person name="Vassiliev H."/>
            <person name="Vo A."/>
            <person name="Wangchuk T."/>
            <person name="Wangdi T."/>
            <person name="Weiand M."/>
            <person name="Wilkinson J."/>
            <person name="Wilson A."/>
            <person name="Yadav S."/>
            <person name="Young G."/>
            <person name="Yu Q."/>
            <person name="Zembek L."/>
            <person name="Zhong D."/>
            <person name="Zimmer A."/>
            <person name="Zwirko Z."/>
            <person name="Jaffe D.B."/>
            <person name="Alvarez P."/>
            <person name="Brockman W."/>
            <person name="Butler J."/>
            <person name="Chin C."/>
            <person name="Gnerre S."/>
            <person name="Grabherr M."/>
            <person name="Kleber M."/>
            <person name="Mauceli E."/>
            <person name="MacCallum I."/>
        </authorList>
    </citation>
    <scope>NUCLEOTIDE SEQUENCE [LARGE SCALE GENOMIC DNA]</scope>
    <source>
        <strain evidence="12">Tucson 14024-0371.13</strain>
    </source>
</reference>
<evidence type="ECO:0000256" key="5">
    <source>
        <dbReference type="ARBA" id="ARBA00022832"/>
    </source>
</evidence>
<protein>
    <recommendedName>
        <fullName evidence="10">Elongation of very long chain fatty acids protein</fullName>
        <ecNumber evidence="10">2.3.1.199</ecNumber>
    </recommendedName>
    <alternativeName>
        <fullName evidence="10">Very-long-chain 3-oxoacyl-CoA synthase</fullName>
    </alternativeName>
</protein>
<dbReference type="Proteomes" id="UP000007801">
    <property type="component" value="Unassembled WGS sequence"/>
</dbReference>
<keyword evidence="3 10" id="KW-0808">Transferase</keyword>
<evidence type="ECO:0000256" key="8">
    <source>
        <dbReference type="ARBA" id="ARBA00023136"/>
    </source>
</evidence>
<evidence type="ECO:0000256" key="2">
    <source>
        <dbReference type="ARBA" id="ARBA00022516"/>
    </source>
</evidence>
<dbReference type="eggNOG" id="KOG3071">
    <property type="taxonomic scope" value="Eukaryota"/>
</dbReference>
<dbReference type="GO" id="GO:0009922">
    <property type="term" value="F:fatty acid elongase activity"/>
    <property type="evidence" value="ECO:0007669"/>
    <property type="project" value="UniProtKB-EC"/>
</dbReference>
<comment type="catalytic activity">
    <reaction evidence="10">
        <text>a very-long-chain acyl-CoA + malonyl-CoA + H(+) = a very-long-chain 3-oxoacyl-CoA + CO2 + CoA</text>
        <dbReference type="Rhea" id="RHEA:32727"/>
        <dbReference type="ChEBI" id="CHEBI:15378"/>
        <dbReference type="ChEBI" id="CHEBI:16526"/>
        <dbReference type="ChEBI" id="CHEBI:57287"/>
        <dbReference type="ChEBI" id="CHEBI:57384"/>
        <dbReference type="ChEBI" id="CHEBI:90725"/>
        <dbReference type="ChEBI" id="CHEBI:90736"/>
        <dbReference type="EC" id="2.3.1.199"/>
    </reaction>
</comment>
<evidence type="ECO:0000256" key="1">
    <source>
        <dbReference type="ARBA" id="ARBA00004141"/>
    </source>
</evidence>
<dbReference type="GO" id="GO:0034625">
    <property type="term" value="P:fatty acid elongation, monounsaturated fatty acid"/>
    <property type="evidence" value="ECO:0007669"/>
    <property type="project" value="TreeGrafter"/>
</dbReference>
<keyword evidence="5 10" id="KW-0276">Fatty acid metabolism</keyword>
<dbReference type="KEGG" id="dan:6499936"/>
<keyword evidence="8 10" id="KW-0472">Membrane</keyword>
<name>B3M1D4_DROAN</name>
<dbReference type="GO" id="GO:0034626">
    <property type="term" value="P:fatty acid elongation, polyunsaturated fatty acid"/>
    <property type="evidence" value="ECO:0007669"/>
    <property type="project" value="TreeGrafter"/>
</dbReference>
<keyword evidence="2 10" id="KW-0444">Lipid biosynthesis</keyword>
<keyword evidence="9 10" id="KW-0275">Fatty acid biosynthesis</keyword>
<dbReference type="GO" id="GO:0042761">
    <property type="term" value="P:very long-chain fatty acid biosynthetic process"/>
    <property type="evidence" value="ECO:0007669"/>
    <property type="project" value="TreeGrafter"/>
</dbReference>
<dbReference type="InParanoid" id="B3M1D4"/>
<feature type="transmembrane region" description="Helical" evidence="10">
    <location>
        <begin position="194"/>
        <end position="215"/>
    </location>
</feature>
<dbReference type="FunCoup" id="B3M1D4">
    <property type="interactions" value="17"/>
</dbReference>
<evidence type="ECO:0000256" key="10">
    <source>
        <dbReference type="RuleBase" id="RU361115"/>
    </source>
</evidence>
<dbReference type="HOGENOM" id="CLU_048483_0_2_1"/>
<comment type="subcellular location">
    <subcellularLocation>
        <location evidence="1">Membrane</location>
        <topology evidence="1">Multi-pass membrane protein</topology>
    </subcellularLocation>
</comment>
<dbReference type="PANTHER" id="PTHR11157:SF116">
    <property type="entry name" value="ELONGATION OF VERY LONG CHAIN FATTY ACIDS PROTEIN-RELATED"/>
    <property type="match status" value="1"/>
</dbReference>
<dbReference type="Pfam" id="PF01151">
    <property type="entry name" value="ELO"/>
    <property type="match status" value="1"/>
</dbReference>
<gene>
    <name evidence="11" type="primary">Dana\GF17148</name>
    <name evidence="11" type="synonym">dana_GLEANR_18414</name>
    <name evidence="11" type="ORF">GF17148</name>
</gene>
<keyword evidence="6 10" id="KW-1133">Transmembrane helix</keyword>
<dbReference type="GO" id="GO:0019367">
    <property type="term" value="P:fatty acid elongation, saturated fatty acid"/>
    <property type="evidence" value="ECO:0007669"/>
    <property type="project" value="TreeGrafter"/>
</dbReference>
<dbReference type="InterPro" id="IPR002076">
    <property type="entry name" value="ELO_fam"/>
</dbReference>
<dbReference type="AlphaFoldDB" id="B3M1D4"/>
<sequence>MLASILNTLEREPADPVRLPLLTSQRPLLILLGSYLLFIKVIGPKIMENRKPFDLRGAIRIYNLTQIVYNLLMFSFAVYFMLGPANYNFKCIQNLPLEHAYKDWERWLCYSYFLNKILDLLETIFFVLRKKYRQISFLHVFHHVYMIYFSYLYLWYYGYGGHGFFMCFFNVIVHIVMYTYYYQAAKDAKANLWWKKYITVVQLVQFGIIMCHSLYTLMQPDCPSAQFSAKASGSVSIFFFLLFSNFYINAYILPNKKANKKVQ</sequence>
<evidence type="ECO:0000256" key="3">
    <source>
        <dbReference type="ARBA" id="ARBA00022679"/>
    </source>
</evidence>
<keyword evidence="4 10" id="KW-0812">Transmembrane</keyword>
<dbReference type="GO" id="GO:0030148">
    <property type="term" value="P:sphingolipid biosynthetic process"/>
    <property type="evidence" value="ECO:0007669"/>
    <property type="project" value="TreeGrafter"/>
</dbReference>
<evidence type="ECO:0000256" key="9">
    <source>
        <dbReference type="ARBA" id="ARBA00023160"/>
    </source>
</evidence>
<accession>B3M1D4</accession>
<evidence type="ECO:0000313" key="12">
    <source>
        <dbReference type="Proteomes" id="UP000007801"/>
    </source>
</evidence>
<feature type="transmembrane region" description="Helical" evidence="10">
    <location>
        <begin position="163"/>
        <end position="182"/>
    </location>
</feature>
<evidence type="ECO:0000256" key="6">
    <source>
        <dbReference type="ARBA" id="ARBA00022989"/>
    </source>
</evidence>
<dbReference type="PANTHER" id="PTHR11157">
    <property type="entry name" value="FATTY ACID ACYL TRANSFERASE-RELATED"/>
    <property type="match status" value="1"/>
</dbReference>
<dbReference type="OrthoDB" id="434092at2759"/>
<feature type="transmembrane region" description="Helical" evidence="10">
    <location>
        <begin position="107"/>
        <end position="128"/>
    </location>
</feature>
<organism evidence="11 12">
    <name type="scientific">Drosophila ananassae</name>
    <name type="common">Fruit fly</name>
    <dbReference type="NCBI Taxonomy" id="7217"/>
    <lineage>
        <taxon>Eukaryota</taxon>
        <taxon>Metazoa</taxon>
        <taxon>Ecdysozoa</taxon>
        <taxon>Arthropoda</taxon>
        <taxon>Hexapoda</taxon>
        <taxon>Insecta</taxon>
        <taxon>Pterygota</taxon>
        <taxon>Neoptera</taxon>
        <taxon>Endopterygota</taxon>
        <taxon>Diptera</taxon>
        <taxon>Brachycera</taxon>
        <taxon>Muscomorpha</taxon>
        <taxon>Ephydroidea</taxon>
        <taxon>Drosophilidae</taxon>
        <taxon>Drosophila</taxon>
        <taxon>Sophophora</taxon>
    </lineage>
</organism>
<feature type="transmembrane region" description="Helical" evidence="10">
    <location>
        <begin position="140"/>
        <end position="157"/>
    </location>
</feature>
<dbReference type="EC" id="2.3.1.199" evidence="10"/>
<dbReference type="GeneID" id="6499936"/>
<feature type="transmembrane region" description="Helical" evidence="10">
    <location>
        <begin position="67"/>
        <end position="87"/>
    </location>
</feature>
<evidence type="ECO:0000313" key="11">
    <source>
        <dbReference type="EMBL" id="EDV42161.1"/>
    </source>
</evidence>
<keyword evidence="7 10" id="KW-0443">Lipid metabolism</keyword>
<proteinExistence type="inferred from homology"/>